<sequence>MADDEWGDLDARLERKKRLRLRQQQREWKKQQRELQVLERERRQLQQRCDEMAREDRLSVEMMAWHSEQEAAKAREMQRQRDWALYGDVVALRRRAKTLGVSQSTPGLAEGFCNLVLEEQEGYGDYIAFARREFAEDMVMFWIAASIDEIHKASWRLLSCEHQNTRLYSSLVFAKIVQHVGEDTFVFMRNAPDKHRRVNVRYFSLTTQMEFRTDANERGILTLMSCLDKEPLVNGAERATPPVVWLKNGCEYIALTESSTRQSGETEDMQENNKLNQRIPKPGNSVSADVEDPEAFDAVFPQASSLVAQHELLPLVHELQAMLAQPSQLFAALLPPRDSVFDVQSLAVLKVKVGAYEQKRFDARGIHCDRLVAVVQDRLGPQEDDGWSDARMLGDVDTLMMRLALYYMRLWRYVTSIAVGVVHFVETTVVQAHQHWVRDVAPLLRTQIASSATAARAFESKGVETLVRPLRLRPALSGTSKAPTRAGKRSSGATAAASSASRRARLARESNEFMVAWFLAHKANPYPSPTERSQIAARTGLTEQQVRNWFANMRKRHWKPKSSSTKKPRCLLDVLLRQQDA</sequence>
<keyword evidence="9" id="KW-1185">Reference proteome</keyword>
<reference evidence="8" key="1">
    <citation type="submission" date="2021-12" db="EMBL/GenBank/DDBJ databases">
        <title>Prjna785345.</title>
        <authorList>
            <person name="Rujirawat T."/>
            <person name="Krajaejun T."/>
        </authorList>
    </citation>
    <scope>NUCLEOTIDE SEQUENCE</scope>
    <source>
        <strain evidence="8">Pi057C3</strain>
    </source>
</reference>
<feature type="coiled-coil region" evidence="5">
    <location>
        <begin position="21"/>
        <end position="55"/>
    </location>
</feature>
<dbReference type="AlphaFoldDB" id="A0AAD5M934"/>
<dbReference type="Gene3D" id="1.10.10.60">
    <property type="entry name" value="Homeodomain-like"/>
    <property type="match status" value="1"/>
</dbReference>
<dbReference type="CDD" id="cd00086">
    <property type="entry name" value="homeodomain"/>
    <property type="match status" value="1"/>
</dbReference>
<dbReference type="GO" id="GO:0000981">
    <property type="term" value="F:DNA-binding transcription factor activity, RNA polymerase II-specific"/>
    <property type="evidence" value="ECO:0007669"/>
    <property type="project" value="InterPro"/>
</dbReference>
<dbReference type="GO" id="GO:0005634">
    <property type="term" value="C:nucleus"/>
    <property type="evidence" value="ECO:0007669"/>
    <property type="project" value="UniProtKB-SubCell"/>
</dbReference>
<feature type="DNA-binding region" description="Homeobox" evidence="4">
    <location>
        <begin position="499"/>
        <end position="561"/>
    </location>
</feature>
<feature type="region of interest" description="Disordered" evidence="6">
    <location>
        <begin position="259"/>
        <end position="288"/>
    </location>
</feature>
<protein>
    <recommendedName>
        <fullName evidence="7">Homeobox domain-containing protein</fullName>
    </recommendedName>
</protein>
<evidence type="ECO:0000256" key="1">
    <source>
        <dbReference type="ARBA" id="ARBA00023125"/>
    </source>
</evidence>
<evidence type="ECO:0000256" key="6">
    <source>
        <dbReference type="SAM" id="MobiDB-lite"/>
    </source>
</evidence>
<dbReference type="Pfam" id="PF05920">
    <property type="entry name" value="Homeobox_KN"/>
    <property type="match status" value="1"/>
</dbReference>
<evidence type="ECO:0000256" key="3">
    <source>
        <dbReference type="ARBA" id="ARBA00023242"/>
    </source>
</evidence>
<evidence type="ECO:0000259" key="7">
    <source>
        <dbReference type="PROSITE" id="PS50071"/>
    </source>
</evidence>
<organism evidence="8 9">
    <name type="scientific">Pythium insidiosum</name>
    <name type="common">Pythiosis disease agent</name>
    <dbReference type="NCBI Taxonomy" id="114742"/>
    <lineage>
        <taxon>Eukaryota</taxon>
        <taxon>Sar</taxon>
        <taxon>Stramenopiles</taxon>
        <taxon>Oomycota</taxon>
        <taxon>Peronosporomycetes</taxon>
        <taxon>Pythiales</taxon>
        <taxon>Pythiaceae</taxon>
        <taxon>Pythium</taxon>
    </lineage>
</organism>
<dbReference type="PROSITE" id="PS00027">
    <property type="entry name" value="HOMEOBOX_1"/>
    <property type="match status" value="1"/>
</dbReference>
<dbReference type="EMBL" id="JAKCXM010000032">
    <property type="protein sequence ID" value="KAJ0406507.1"/>
    <property type="molecule type" value="Genomic_DNA"/>
</dbReference>
<keyword evidence="1 4" id="KW-0238">DNA-binding</keyword>
<keyword evidence="3 4" id="KW-0539">Nucleus</keyword>
<dbReference type="InterPro" id="IPR008422">
    <property type="entry name" value="KN_HD"/>
</dbReference>
<evidence type="ECO:0000256" key="4">
    <source>
        <dbReference type="PROSITE-ProRule" id="PRU00108"/>
    </source>
</evidence>
<keyword evidence="2 4" id="KW-0371">Homeobox</keyword>
<dbReference type="InterPro" id="IPR017970">
    <property type="entry name" value="Homeobox_CS"/>
</dbReference>
<dbReference type="InterPro" id="IPR001356">
    <property type="entry name" value="HD"/>
</dbReference>
<dbReference type="GO" id="GO:0003677">
    <property type="term" value="F:DNA binding"/>
    <property type="evidence" value="ECO:0007669"/>
    <property type="project" value="UniProtKB-UniRule"/>
</dbReference>
<comment type="subcellular location">
    <subcellularLocation>
        <location evidence="4">Nucleus</location>
    </subcellularLocation>
</comment>
<comment type="caution">
    <text evidence="8">The sequence shown here is derived from an EMBL/GenBank/DDBJ whole genome shotgun (WGS) entry which is preliminary data.</text>
</comment>
<dbReference type="SMART" id="SM00389">
    <property type="entry name" value="HOX"/>
    <property type="match status" value="1"/>
</dbReference>
<evidence type="ECO:0000313" key="9">
    <source>
        <dbReference type="Proteomes" id="UP001209570"/>
    </source>
</evidence>
<dbReference type="SUPFAM" id="SSF46689">
    <property type="entry name" value="Homeodomain-like"/>
    <property type="match status" value="1"/>
</dbReference>
<accession>A0AAD5M934</accession>
<feature type="region of interest" description="Disordered" evidence="6">
    <location>
        <begin position="477"/>
        <end position="502"/>
    </location>
</feature>
<dbReference type="PANTHER" id="PTHR11850">
    <property type="entry name" value="HOMEOBOX PROTEIN TRANSCRIPTION FACTORS"/>
    <property type="match status" value="1"/>
</dbReference>
<gene>
    <name evidence="8" type="ORF">P43SY_001438</name>
</gene>
<evidence type="ECO:0000256" key="2">
    <source>
        <dbReference type="ARBA" id="ARBA00023155"/>
    </source>
</evidence>
<proteinExistence type="predicted"/>
<feature type="compositionally biased region" description="Low complexity" evidence="6">
    <location>
        <begin position="489"/>
        <end position="501"/>
    </location>
</feature>
<dbReference type="InterPro" id="IPR009057">
    <property type="entry name" value="Homeodomain-like_sf"/>
</dbReference>
<dbReference type="PROSITE" id="PS50071">
    <property type="entry name" value="HOMEOBOX_2"/>
    <property type="match status" value="1"/>
</dbReference>
<keyword evidence="5" id="KW-0175">Coiled coil</keyword>
<evidence type="ECO:0000256" key="5">
    <source>
        <dbReference type="SAM" id="Coils"/>
    </source>
</evidence>
<dbReference type="Proteomes" id="UP001209570">
    <property type="component" value="Unassembled WGS sequence"/>
</dbReference>
<evidence type="ECO:0000313" key="8">
    <source>
        <dbReference type="EMBL" id="KAJ0406507.1"/>
    </source>
</evidence>
<dbReference type="InterPro" id="IPR050224">
    <property type="entry name" value="TALE_homeobox"/>
</dbReference>
<feature type="domain" description="Homeobox" evidence="7">
    <location>
        <begin position="497"/>
        <end position="560"/>
    </location>
</feature>
<name>A0AAD5M934_PYTIN</name>